<protein>
    <submittedName>
        <fullName evidence="2">Alpha/beta hydrolase</fullName>
    </submittedName>
</protein>
<dbReference type="RefSeq" id="WP_234935393.1">
    <property type="nucleotide sequence ID" value="NZ_CP070380.1"/>
</dbReference>
<name>A0ABT8HPP6_MYCAO</name>
<accession>A0ABT8HPP6</accession>
<keyword evidence="2" id="KW-0378">Hydrolase</keyword>
<dbReference type="PANTHER" id="PTHR43194:SF5">
    <property type="entry name" value="PIMELOYL-[ACYL-CARRIER PROTEIN] METHYL ESTER ESTERASE"/>
    <property type="match status" value="1"/>
</dbReference>
<proteinExistence type="predicted"/>
<evidence type="ECO:0000259" key="1">
    <source>
        <dbReference type="Pfam" id="PF12697"/>
    </source>
</evidence>
<dbReference type="PRINTS" id="PR00111">
    <property type="entry name" value="ABHYDROLASE"/>
</dbReference>
<dbReference type="InterPro" id="IPR050228">
    <property type="entry name" value="Carboxylesterase_BioH"/>
</dbReference>
<dbReference type="PANTHER" id="PTHR43194">
    <property type="entry name" value="HYDROLASE ALPHA/BETA FOLD FAMILY"/>
    <property type="match status" value="1"/>
</dbReference>
<dbReference type="Gene3D" id="3.40.50.1820">
    <property type="entry name" value="alpha/beta hydrolase"/>
    <property type="match status" value="1"/>
</dbReference>
<keyword evidence="3" id="KW-1185">Reference proteome</keyword>
<dbReference type="GO" id="GO:0016787">
    <property type="term" value="F:hydrolase activity"/>
    <property type="evidence" value="ECO:0007669"/>
    <property type="project" value="UniProtKB-KW"/>
</dbReference>
<sequence>MPTRAGTLAYHVRGSGPTVVLLPATLHDHHDFDAVSADLAQHYRVVAVNWPGCGDSPPAPDPHAVTAPLLADGLEDLVAGLGEEPAILIGNSVGGFAAARLAIRQPHRVAGLVLVNTGGFLPMNPILRLFCRTLGTPQVARLILPAFIRLYMQADNDLARAARDRAVARARTASGVAMTAALWRSFATDAHDLRPVAGTLTAPALIVWGSRDTAIPLPIGRATHRALPGARFETLPTGHVPFASAPEDFLAVLHPFLTQTLGTTEGSPHQ</sequence>
<organism evidence="2 3">
    <name type="scientific">Mycolicibacterium austroafricanum</name>
    <name type="common">Mycobacterium austroafricanum</name>
    <dbReference type="NCBI Taxonomy" id="39687"/>
    <lineage>
        <taxon>Bacteria</taxon>
        <taxon>Bacillati</taxon>
        <taxon>Actinomycetota</taxon>
        <taxon>Actinomycetes</taxon>
        <taxon>Mycobacteriales</taxon>
        <taxon>Mycobacteriaceae</taxon>
        <taxon>Mycolicibacterium</taxon>
    </lineage>
</organism>
<evidence type="ECO:0000313" key="2">
    <source>
        <dbReference type="EMBL" id="MDN4522732.1"/>
    </source>
</evidence>
<dbReference type="Proteomes" id="UP001172687">
    <property type="component" value="Unassembled WGS sequence"/>
</dbReference>
<comment type="caution">
    <text evidence="2">The sequence shown here is derived from an EMBL/GenBank/DDBJ whole genome shotgun (WGS) entry which is preliminary data.</text>
</comment>
<dbReference type="InterPro" id="IPR000073">
    <property type="entry name" value="AB_hydrolase_1"/>
</dbReference>
<dbReference type="InterPro" id="IPR029058">
    <property type="entry name" value="AB_hydrolase_fold"/>
</dbReference>
<feature type="domain" description="AB hydrolase-1" evidence="1">
    <location>
        <begin position="19"/>
        <end position="251"/>
    </location>
</feature>
<evidence type="ECO:0000313" key="3">
    <source>
        <dbReference type="Proteomes" id="UP001172687"/>
    </source>
</evidence>
<gene>
    <name evidence="2" type="ORF">QYF68_33645</name>
</gene>
<dbReference type="EMBL" id="JAUHTC010000101">
    <property type="protein sequence ID" value="MDN4522732.1"/>
    <property type="molecule type" value="Genomic_DNA"/>
</dbReference>
<reference evidence="2" key="1">
    <citation type="submission" date="2023-07" db="EMBL/GenBank/DDBJ databases">
        <title>Degradation of tert-butanol by M. austroafricanum TBA100.</title>
        <authorList>
            <person name="Helbich S."/>
            <person name="Vainshtein Y."/>
        </authorList>
    </citation>
    <scope>NUCLEOTIDE SEQUENCE</scope>
    <source>
        <strain evidence="2">TBA100</strain>
    </source>
</reference>
<dbReference type="SUPFAM" id="SSF53474">
    <property type="entry name" value="alpha/beta-Hydrolases"/>
    <property type="match status" value="1"/>
</dbReference>
<dbReference type="Pfam" id="PF12697">
    <property type="entry name" value="Abhydrolase_6"/>
    <property type="match status" value="1"/>
</dbReference>